<dbReference type="SUPFAM" id="SSF53686">
    <property type="entry name" value="Tryptophan synthase beta subunit-like PLP-dependent enzymes"/>
    <property type="match status" value="1"/>
</dbReference>
<keyword evidence="10 13" id="KW-0456">Lyase</keyword>
<dbReference type="PIRSF" id="PIRSF038945">
    <property type="entry name" value="Thr_synthase"/>
    <property type="match status" value="1"/>
</dbReference>
<name>A0A1Q9LGX1_9PSEU</name>
<dbReference type="AlphaFoldDB" id="A0A1Q9LGX1"/>
<evidence type="ECO:0000256" key="6">
    <source>
        <dbReference type="ARBA" id="ARBA00018679"/>
    </source>
</evidence>
<organism evidence="18 19">
    <name type="scientific">Actinokineospora bangkokensis</name>
    <dbReference type="NCBI Taxonomy" id="1193682"/>
    <lineage>
        <taxon>Bacteria</taxon>
        <taxon>Bacillati</taxon>
        <taxon>Actinomycetota</taxon>
        <taxon>Actinomycetes</taxon>
        <taxon>Pseudonocardiales</taxon>
        <taxon>Pseudonocardiaceae</taxon>
        <taxon>Actinokineospora</taxon>
    </lineage>
</organism>
<evidence type="ECO:0000256" key="4">
    <source>
        <dbReference type="ARBA" id="ARBA00005517"/>
    </source>
</evidence>
<evidence type="ECO:0000256" key="10">
    <source>
        <dbReference type="ARBA" id="ARBA00023239"/>
    </source>
</evidence>
<evidence type="ECO:0000256" key="1">
    <source>
        <dbReference type="ARBA" id="ARBA00001933"/>
    </source>
</evidence>
<comment type="function">
    <text evidence="2 13">Catalyzes the gamma-elimination of phosphate from L-phosphohomoserine and the beta-addition of water to produce L-threonine.</text>
</comment>
<evidence type="ECO:0000313" key="18">
    <source>
        <dbReference type="EMBL" id="OLR91255.1"/>
    </source>
</evidence>
<dbReference type="GO" id="GO:0009088">
    <property type="term" value="P:threonine biosynthetic process"/>
    <property type="evidence" value="ECO:0007669"/>
    <property type="project" value="UniProtKB-UniRule"/>
</dbReference>
<dbReference type="Proteomes" id="UP000186040">
    <property type="component" value="Unassembled WGS sequence"/>
</dbReference>
<dbReference type="InterPro" id="IPR000634">
    <property type="entry name" value="Ser/Thr_deHydtase_PyrdxlP-BS"/>
</dbReference>
<dbReference type="GO" id="GO:0006565">
    <property type="term" value="P:L-serine catabolic process"/>
    <property type="evidence" value="ECO:0007669"/>
    <property type="project" value="TreeGrafter"/>
</dbReference>
<dbReference type="GO" id="GO:0030170">
    <property type="term" value="F:pyridoxal phosphate binding"/>
    <property type="evidence" value="ECO:0007669"/>
    <property type="project" value="InterPro"/>
</dbReference>
<dbReference type="InterPro" id="IPR036052">
    <property type="entry name" value="TrpB-like_PALP_sf"/>
</dbReference>
<evidence type="ECO:0000259" key="17">
    <source>
        <dbReference type="Pfam" id="PF00291"/>
    </source>
</evidence>
<evidence type="ECO:0000256" key="9">
    <source>
        <dbReference type="ARBA" id="ARBA00022898"/>
    </source>
</evidence>
<feature type="binding site" evidence="14">
    <location>
        <position position="328"/>
    </location>
    <ligand>
        <name>pyridoxal 5'-phosphate</name>
        <dbReference type="ChEBI" id="CHEBI:597326"/>
    </ligand>
</feature>
<feature type="domain" description="Tryptophan synthase beta chain-like PALP" evidence="17">
    <location>
        <begin position="35"/>
        <end position="329"/>
    </location>
</feature>
<evidence type="ECO:0000256" key="7">
    <source>
        <dbReference type="ARBA" id="ARBA00022605"/>
    </source>
</evidence>
<dbReference type="GO" id="GO:0004795">
    <property type="term" value="F:threonine synthase activity"/>
    <property type="evidence" value="ECO:0007669"/>
    <property type="project" value="UniProtKB-UniRule"/>
</dbReference>
<evidence type="ECO:0000256" key="13">
    <source>
        <dbReference type="PIRNR" id="PIRNR038945"/>
    </source>
</evidence>
<evidence type="ECO:0000256" key="14">
    <source>
        <dbReference type="PIRSR" id="PIRSR038945-1"/>
    </source>
</evidence>
<dbReference type="PROSITE" id="PS00165">
    <property type="entry name" value="DEHYDRATASE_SER_THR"/>
    <property type="match status" value="1"/>
</dbReference>
<dbReference type="InterPro" id="IPR026260">
    <property type="entry name" value="Thr_Synthase_bac/arc"/>
</dbReference>
<comment type="pathway">
    <text evidence="3 13">Amino-acid biosynthesis; L-threonine biosynthesis; L-threonine from L-aspartate: step 5/5.</text>
</comment>
<dbReference type="PANTHER" id="PTHR48078:SF6">
    <property type="entry name" value="L-THREONINE DEHYDRATASE CATABOLIC TDCB"/>
    <property type="match status" value="1"/>
</dbReference>
<dbReference type="UniPathway" id="UPA00050">
    <property type="reaction ID" value="UER00065"/>
</dbReference>
<comment type="similarity">
    <text evidence="4 13">Belongs to the threonine synthase family.</text>
</comment>
<comment type="caution">
    <text evidence="18">The sequence shown here is derived from an EMBL/GenBank/DDBJ whole genome shotgun (WGS) entry which is preliminary data.</text>
</comment>
<dbReference type="RefSeq" id="WP_075976912.1">
    <property type="nucleotide sequence ID" value="NZ_MKQR01000025.1"/>
</dbReference>
<keyword evidence="9 13" id="KW-0663">Pyridoxal phosphate</keyword>
<dbReference type="Gene3D" id="3.40.50.1100">
    <property type="match status" value="2"/>
</dbReference>
<dbReference type="PANTHER" id="PTHR48078">
    <property type="entry name" value="THREONINE DEHYDRATASE, MITOCHONDRIAL-RELATED"/>
    <property type="match status" value="1"/>
</dbReference>
<evidence type="ECO:0000256" key="12">
    <source>
        <dbReference type="NCBIfam" id="TIGR00260"/>
    </source>
</evidence>
<dbReference type="EC" id="4.2.3.1" evidence="5 12"/>
<keyword evidence="7 13" id="KW-0028">Amino-acid biosynthesis</keyword>
<dbReference type="OrthoDB" id="9778118at2"/>
<protein>
    <recommendedName>
        <fullName evidence="6 12">Threonine synthase</fullName>
        <ecNumber evidence="5 12">4.2.3.1</ecNumber>
    </recommendedName>
</protein>
<keyword evidence="8 13" id="KW-0791">Threonine biosynthesis</keyword>
<dbReference type="GO" id="GO:0006567">
    <property type="term" value="P:L-threonine catabolic process"/>
    <property type="evidence" value="ECO:0007669"/>
    <property type="project" value="TreeGrafter"/>
</dbReference>
<dbReference type="InterPro" id="IPR050147">
    <property type="entry name" value="Ser/Thr_Dehydratase"/>
</dbReference>
<keyword evidence="19" id="KW-1185">Reference proteome</keyword>
<evidence type="ECO:0000256" key="15">
    <source>
        <dbReference type="PIRSR" id="PIRSR038945-2"/>
    </source>
</evidence>
<evidence type="ECO:0000256" key="11">
    <source>
        <dbReference type="ARBA" id="ARBA00049144"/>
    </source>
</evidence>
<comment type="cofactor">
    <cofactor evidence="1 13 14">
        <name>pyridoxal 5'-phosphate</name>
        <dbReference type="ChEBI" id="CHEBI:597326"/>
    </cofactor>
</comment>
<feature type="binding site" evidence="14">
    <location>
        <begin position="198"/>
        <end position="202"/>
    </location>
    <ligand>
        <name>pyridoxal 5'-phosphate</name>
        <dbReference type="ChEBI" id="CHEBI:597326"/>
    </ligand>
</feature>
<feature type="cross-link" description="Isoglutamyl lysine isopeptide (Lys-Gln) (interchain with Q-Cter in protein Pup)" evidence="16">
    <location>
        <position position="154"/>
    </location>
</feature>
<proteinExistence type="inferred from homology"/>
<dbReference type="GO" id="GO:0009097">
    <property type="term" value="P:isoleucine biosynthetic process"/>
    <property type="evidence" value="ECO:0007669"/>
    <property type="project" value="TreeGrafter"/>
</dbReference>
<feature type="modified residue" description="N6-(pyridoxal phosphate)lysine" evidence="15">
    <location>
        <position position="72"/>
    </location>
</feature>
<evidence type="ECO:0000313" key="19">
    <source>
        <dbReference type="Proteomes" id="UP000186040"/>
    </source>
</evidence>
<feature type="binding site" evidence="14">
    <location>
        <position position="98"/>
    </location>
    <ligand>
        <name>pyridoxal 5'-phosphate</name>
        <dbReference type="ChEBI" id="CHEBI:597326"/>
    </ligand>
</feature>
<sequence length="362" mass="36649">MTTPTTPARAASAGGPGIIAAYRDRVPVPEGAEVITLGEGGTPLLPAPHLSDRVGAEVFLKVEGSNPTGSFKDRGMTVAITHAKAAGMAAVICASTGNTSASASAYAARAGMTSAVLIPRGKIAQGKLAQAVAYGAKVLQIEGNFDDCLELAQKTAAEYPIGLVNSVNPVRLIGQKTAAWEICDALGRAPDVHCLPVGNAGNITAYWRGYSEYLHDGLVAAAPRMFGFQAAGAAPLVLGAPVANPETVATAIRVGSPASWKGAVTARDESGGLFDKLTDEEILSAYRLLSSREGVFVEPSSATSVAGLLKVAGDGRLPAGSTVVCTVTGHGLKDPDTALLGLAEVEPVPVDASAVAAALELA</sequence>
<dbReference type="InterPro" id="IPR004450">
    <property type="entry name" value="Thr_synthase-like"/>
</dbReference>
<dbReference type="GO" id="GO:0004794">
    <property type="term" value="F:threonine deaminase activity"/>
    <property type="evidence" value="ECO:0007669"/>
    <property type="project" value="TreeGrafter"/>
</dbReference>
<dbReference type="Pfam" id="PF00291">
    <property type="entry name" value="PALP"/>
    <property type="match status" value="1"/>
</dbReference>
<dbReference type="GO" id="GO:0003941">
    <property type="term" value="F:L-serine ammonia-lyase activity"/>
    <property type="evidence" value="ECO:0007669"/>
    <property type="project" value="TreeGrafter"/>
</dbReference>
<dbReference type="EMBL" id="MKQR01000025">
    <property type="protein sequence ID" value="OLR91255.1"/>
    <property type="molecule type" value="Genomic_DNA"/>
</dbReference>
<accession>A0A1Q9LGX1</accession>
<evidence type="ECO:0000256" key="8">
    <source>
        <dbReference type="ARBA" id="ARBA00022697"/>
    </source>
</evidence>
<dbReference type="FunFam" id="3.40.50.1100:FF:000014">
    <property type="entry name" value="Threonine synthase"/>
    <property type="match status" value="1"/>
</dbReference>
<dbReference type="InterPro" id="IPR001926">
    <property type="entry name" value="TrpB-like_PALP"/>
</dbReference>
<evidence type="ECO:0000256" key="3">
    <source>
        <dbReference type="ARBA" id="ARBA00004979"/>
    </source>
</evidence>
<reference evidence="18 19" key="1">
    <citation type="submission" date="2016-10" db="EMBL/GenBank/DDBJ databases">
        <title>The Draft Genome Sequence of Actinokineospora bangkokensis 44EHWT reveals the biosynthetic pathway of antifungal compounds Thailandins with unusual extender unit butylmalonyl-CoA.</title>
        <authorList>
            <person name="Greule A."/>
            <person name="Intra B."/>
            <person name="Flemming S."/>
            <person name="Rommel M.G."/>
            <person name="Panbangred W."/>
            <person name="Bechthold A."/>
        </authorList>
    </citation>
    <scope>NUCLEOTIDE SEQUENCE [LARGE SCALE GENOMIC DNA]</scope>
    <source>
        <strain evidence="18 19">44EHW</strain>
    </source>
</reference>
<dbReference type="CDD" id="cd01563">
    <property type="entry name" value="Thr-synth_1"/>
    <property type="match status" value="1"/>
</dbReference>
<dbReference type="NCBIfam" id="TIGR00260">
    <property type="entry name" value="thrC"/>
    <property type="match status" value="1"/>
</dbReference>
<comment type="catalytic activity">
    <reaction evidence="11 13">
        <text>O-phospho-L-homoserine + H2O = L-threonine + phosphate</text>
        <dbReference type="Rhea" id="RHEA:10840"/>
        <dbReference type="ChEBI" id="CHEBI:15377"/>
        <dbReference type="ChEBI" id="CHEBI:43474"/>
        <dbReference type="ChEBI" id="CHEBI:57590"/>
        <dbReference type="ChEBI" id="CHEBI:57926"/>
        <dbReference type="EC" id="4.2.3.1"/>
    </reaction>
</comment>
<dbReference type="STRING" id="1193682.BJP25_26660"/>
<evidence type="ECO:0000256" key="16">
    <source>
        <dbReference type="PIRSR" id="PIRSR038945-3"/>
    </source>
</evidence>
<evidence type="ECO:0000256" key="5">
    <source>
        <dbReference type="ARBA" id="ARBA00013028"/>
    </source>
</evidence>
<gene>
    <name evidence="18" type="ORF">BJP25_26660</name>
</gene>
<evidence type="ECO:0000256" key="2">
    <source>
        <dbReference type="ARBA" id="ARBA00003648"/>
    </source>
</evidence>